<comment type="cofactor">
    <cofactor evidence="1">
        <name>FMN</name>
        <dbReference type="ChEBI" id="CHEBI:58210"/>
    </cofactor>
</comment>
<feature type="domain" description="NADH:flavin oxidoreductase/NADH oxidase N-terminal" evidence="4">
    <location>
        <begin position="8"/>
        <end position="341"/>
    </location>
</feature>
<dbReference type="GO" id="GO:0010181">
    <property type="term" value="F:FMN binding"/>
    <property type="evidence" value="ECO:0007669"/>
    <property type="project" value="InterPro"/>
</dbReference>
<keyword evidence="6" id="KW-1185">Reference proteome</keyword>
<protein>
    <submittedName>
        <fullName evidence="5">Alkene reductase</fullName>
    </submittedName>
</protein>
<dbReference type="PANTHER" id="PTHR22893:SF91">
    <property type="entry name" value="NADPH DEHYDROGENASE 2-RELATED"/>
    <property type="match status" value="1"/>
</dbReference>
<dbReference type="RefSeq" id="WP_240096564.1">
    <property type="nucleotide sequence ID" value="NZ_JAJSON010000012.1"/>
</dbReference>
<evidence type="ECO:0000259" key="4">
    <source>
        <dbReference type="Pfam" id="PF00724"/>
    </source>
</evidence>
<dbReference type="CDD" id="cd02933">
    <property type="entry name" value="OYE_like_FMN"/>
    <property type="match status" value="1"/>
</dbReference>
<dbReference type="Gene3D" id="3.20.20.70">
    <property type="entry name" value="Aldolase class I"/>
    <property type="match status" value="1"/>
</dbReference>
<evidence type="ECO:0000313" key="6">
    <source>
        <dbReference type="Proteomes" id="UP001139344"/>
    </source>
</evidence>
<dbReference type="GO" id="GO:0016628">
    <property type="term" value="F:oxidoreductase activity, acting on the CH-CH group of donors, NAD or NADP as acceptor"/>
    <property type="evidence" value="ECO:0007669"/>
    <property type="project" value="UniProtKB-ARBA"/>
</dbReference>
<sequence length="369" mass="41902">MAQANQPLLEPYKIGDLPLKNRVVMAPMTRNRADNKYNAPTDLHVKYYTQRAGAGLIITEGSQVSDRAVGYLHTPGIHTEDQVAGWKKVTDAVHEEGGKIFVQLWHCGRLSHPKFHNGERPLAPSAVNPETKVFTPDGFEQTTEPKEMSIQEIQETIQEFRHASEMAKKAGFDGVEIHSSNGYLFHQFFNKNSNLRTDDYGGSIPNRARFFFDVLEVIGEIWPENRIACRFNPSLNGAFGITATEESIAVFDYIMEKLNAYDLAYVHLSEPMNDVSNIDYLVSEVCKHYRPIYKGTIMANKGFTQEKGNKILEDGYADLVSFARLFISNPDLPERFKNNWPTADWDTETFYTQGSKGYTDYPAYEEKKS</sequence>
<keyword evidence="3" id="KW-0560">Oxidoreductase</keyword>
<dbReference type="FunFam" id="3.20.20.70:FF:000059">
    <property type="entry name" value="N-ethylmaleimide reductase, FMN-linked"/>
    <property type="match status" value="1"/>
</dbReference>
<gene>
    <name evidence="5" type="ORF">LU635_04335</name>
</gene>
<name>A0A9X1UV00_9FLAO</name>
<dbReference type="Proteomes" id="UP001139344">
    <property type="component" value="Unassembled WGS sequence"/>
</dbReference>
<dbReference type="InterPro" id="IPR013785">
    <property type="entry name" value="Aldolase_TIM"/>
</dbReference>
<dbReference type="EMBL" id="JAJSON010000012">
    <property type="protein sequence ID" value="MCG9970857.1"/>
    <property type="molecule type" value="Genomic_DNA"/>
</dbReference>
<dbReference type="InterPro" id="IPR001155">
    <property type="entry name" value="OxRdtase_FMN_N"/>
</dbReference>
<dbReference type="GO" id="GO:0005829">
    <property type="term" value="C:cytosol"/>
    <property type="evidence" value="ECO:0007669"/>
    <property type="project" value="UniProtKB-ARBA"/>
</dbReference>
<evidence type="ECO:0000256" key="3">
    <source>
        <dbReference type="ARBA" id="ARBA00023002"/>
    </source>
</evidence>
<comment type="caution">
    <text evidence="5">The sequence shown here is derived from an EMBL/GenBank/DDBJ whole genome shotgun (WGS) entry which is preliminary data.</text>
</comment>
<proteinExistence type="inferred from homology"/>
<dbReference type="Pfam" id="PF00724">
    <property type="entry name" value="Oxidored_FMN"/>
    <property type="match status" value="1"/>
</dbReference>
<evidence type="ECO:0000313" key="5">
    <source>
        <dbReference type="EMBL" id="MCG9970857.1"/>
    </source>
</evidence>
<organism evidence="5 6">
    <name type="scientific">Christiangramia crocea</name>
    <dbReference type="NCBI Taxonomy" id="2904124"/>
    <lineage>
        <taxon>Bacteria</taxon>
        <taxon>Pseudomonadati</taxon>
        <taxon>Bacteroidota</taxon>
        <taxon>Flavobacteriia</taxon>
        <taxon>Flavobacteriales</taxon>
        <taxon>Flavobacteriaceae</taxon>
        <taxon>Christiangramia</taxon>
    </lineage>
</organism>
<dbReference type="InterPro" id="IPR045247">
    <property type="entry name" value="Oye-like"/>
</dbReference>
<dbReference type="SUPFAM" id="SSF51395">
    <property type="entry name" value="FMN-linked oxidoreductases"/>
    <property type="match status" value="1"/>
</dbReference>
<evidence type="ECO:0000256" key="2">
    <source>
        <dbReference type="ARBA" id="ARBA00005979"/>
    </source>
</evidence>
<accession>A0A9X1UV00</accession>
<dbReference type="AlphaFoldDB" id="A0A9X1UV00"/>
<reference evidence="5" key="1">
    <citation type="submission" date="2021-12" db="EMBL/GenBank/DDBJ databases">
        <title>Description of Gramella crocea sp. nov., a new bacterium isolated from activated sludge.</title>
        <authorList>
            <person name="Zhang X."/>
        </authorList>
    </citation>
    <scope>NUCLEOTIDE SEQUENCE</scope>
    <source>
        <strain evidence="5">YB25</strain>
    </source>
</reference>
<dbReference type="PANTHER" id="PTHR22893">
    <property type="entry name" value="NADH OXIDOREDUCTASE-RELATED"/>
    <property type="match status" value="1"/>
</dbReference>
<comment type="similarity">
    <text evidence="2">Belongs to the NADH:flavin oxidoreductase/NADH oxidase family.</text>
</comment>
<evidence type="ECO:0000256" key="1">
    <source>
        <dbReference type="ARBA" id="ARBA00001917"/>
    </source>
</evidence>